<feature type="transmembrane region" description="Helical" evidence="6">
    <location>
        <begin position="367"/>
        <end position="390"/>
    </location>
</feature>
<dbReference type="InterPro" id="IPR036259">
    <property type="entry name" value="MFS_trans_sf"/>
</dbReference>
<feature type="transmembrane region" description="Helical" evidence="6">
    <location>
        <begin position="49"/>
        <end position="72"/>
    </location>
</feature>
<evidence type="ECO:0000313" key="10">
    <source>
        <dbReference type="Proteomes" id="UP000245699"/>
    </source>
</evidence>
<evidence type="ECO:0000256" key="6">
    <source>
        <dbReference type="SAM" id="Phobius"/>
    </source>
</evidence>
<comment type="caution">
    <text evidence="8">The sequence shown here is derived from an EMBL/GenBank/DDBJ whole genome shotgun (WGS) entry which is preliminary data.</text>
</comment>
<dbReference type="EMBL" id="MBFT01001270">
    <property type="protein sequence ID" value="PVU84605.1"/>
    <property type="molecule type" value="Genomic_DNA"/>
</dbReference>
<keyword evidence="4 6" id="KW-1133">Transmembrane helix</keyword>
<dbReference type="Pfam" id="PF07690">
    <property type="entry name" value="MFS_1"/>
    <property type="match status" value="1"/>
</dbReference>
<dbReference type="GO" id="GO:0022857">
    <property type="term" value="F:transmembrane transporter activity"/>
    <property type="evidence" value="ECO:0007669"/>
    <property type="project" value="InterPro"/>
</dbReference>
<dbReference type="PANTHER" id="PTHR43791:SF36">
    <property type="entry name" value="TRANSPORTER, PUTATIVE (AFU_ORTHOLOGUE AFUA_6G08340)-RELATED"/>
    <property type="match status" value="1"/>
</dbReference>
<keyword evidence="2" id="KW-0813">Transport</keyword>
<evidence type="ECO:0000256" key="5">
    <source>
        <dbReference type="ARBA" id="ARBA00023136"/>
    </source>
</evidence>
<feature type="transmembrane region" description="Helical" evidence="6">
    <location>
        <begin position="178"/>
        <end position="197"/>
    </location>
</feature>
<keyword evidence="5 6" id="KW-0472">Membrane</keyword>
<feature type="transmembrane region" description="Helical" evidence="6">
    <location>
        <begin position="343"/>
        <end position="361"/>
    </location>
</feature>
<keyword evidence="3 6" id="KW-0812">Transmembrane</keyword>
<reference evidence="8 10" key="1">
    <citation type="journal article" date="2018" name="MBio">
        <title>Comparative Genomics Reveals the Core Gene Toolbox for the Fungus-Insect Symbiosis.</title>
        <authorList>
            <person name="Wang Y."/>
            <person name="Stata M."/>
            <person name="Wang W."/>
            <person name="Stajich J.E."/>
            <person name="White M.M."/>
            <person name="Moncalvo J.M."/>
        </authorList>
    </citation>
    <scope>NUCLEOTIDE SEQUENCE [LARGE SCALE GENOMIC DNA]</scope>
    <source>
        <strain evidence="8 10">AUS-77-4</strain>
    </source>
</reference>
<evidence type="ECO:0000256" key="1">
    <source>
        <dbReference type="ARBA" id="ARBA00004141"/>
    </source>
</evidence>
<feature type="transmembrane region" description="Helical" evidence="6">
    <location>
        <begin position="115"/>
        <end position="134"/>
    </location>
</feature>
<dbReference type="AlphaFoldDB" id="A0A2T9XX19"/>
<feature type="transmembrane region" description="Helical" evidence="6">
    <location>
        <begin position="311"/>
        <end position="331"/>
    </location>
</feature>
<comment type="subcellular location">
    <subcellularLocation>
        <location evidence="1">Membrane</location>
        <topology evidence="1">Multi-pass membrane protein</topology>
    </subcellularLocation>
</comment>
<dbReference type="PROSITE" id="PS50850">
    <property type="entry name" value="MFS"/>
    <property type="match status" value="1"/>
</dbReference>
<dbReference type="EMBL" id="MBFT01000097">
    <property type="protein sequence ID" value="PVU97814.1"/>
    <property type="molecule type" value="Genomic_DNA"/>
</dbReference>
<dbReference type="OrthoDB" id="19923at2759"/>
<name>A0A2T9XX19_9FUNG</name>
<feature type="transmembrane region" description="Helical" evidence="6">
    <location>
        <begin position="84"/>
        <end position="103"/>
    </location>
</feature>
<feature type="domain" description="Major facilitator superfamily (MFS) profile" evidence="7">
    <location>
        <begin position="49"/>
        <end position="458"/>
    </location>
</feature>
<feature type="transmembrane region" description="Helical" evidence="6">
    <location>
        <begin position="399"/>
        <end position="421"/>
    </location>
</feature>
<dbReference type="Gene3D" id="1.20.1250.20">
    <property type="entry name" value="MFS general substrate transporter like domains"/>
    <property type="match status" value="2"/>
</dbReference>
<dbReference type="InterPro" id="IPR011701">
    <property type="entry name" value="MFS"/>
</dbReference>
<evidence type="ECO:0000259" key="7">
    <source>
        <dbReference type="PROSITE" id="PS50850"/>
    </source>
</evidence>
<feature type="transmembrane region" description="Helical" evidence="6">
    <location>
        <begin position="146"/>
        <end position="166"/>
    </location>
</feature>
<organism evidence="8 10">
    <name type="scientific">Furculomyces boomerangus</name>
    <dbReference type="NCBI Taxonomy" id="61424"/>
    <lineage>
        <taxon>Eukaryota</taxon>
        <taxon>Fungi</taxon>
        <taxon>Fungi incertae sedis</taxon>
        <taxon>Zoopagomycota</taxon>
        <taxon>Kickxellomycotina</taxon>
        <taxon>Harpellomycetes</taxon>
        <taxon>Harpellales</taxon>
        <taxon>Harpellaceae</taxon>
        <taxon>Furculomyces</taxon>
    </lineage>
</organism>
<dbReference type="PANTHER" id="PTHR43791">
    <property type="entry name" value="PERMEASE-RELATED"/>
    <property type="match status" value="1"/>
</dbReference>
<dbReference type="SUPFAM" id="SSF103473">
    <property type="entry name" value="MFS general substrate transporter"/>
    <property type="match status" value="1"/>
</dbReference>
<evidence type="ECO:0000256" key="3">
    <source>
        <dbReference type="ARBA" id="ARBA00022692"/>
    </source>
</evidence>
<feature type="transmembrane region" description="Helical" evidence="6">
    <location>
        <begin position="277"/>
        <end position="299"/>
    </location>
</feature>
<evidence type="ECO:0000313" key="9">
    <source>
        <dbReference type="EMBL" id="PVU97814.1"/>
    </source>
</evidence>
<dbReference type="InterPro" id="IPR020846">
    <property type="entry name" value="MFS_dom"/>
</dbReference>
<feature type="transmembrane region" description="Helical" evidence="6">
    <location>
        <begin position="209"/>
        <end position="229"/>
    </location>
</feature>
<protein>
    <recommendedName>
        <fullName evidence="7">Major facilitator superfamily (MFS) profile domain-containing protein</fullName>
    </recommendedName>
</protein>
<dbReference type="GO" id="GO:0016020">
    <property type="term" value="C:membrane"/>
    <property type="evidence" value="ECO:0007669"/>
    <property type="project" value="UniProtKB-SubCell"/>
</dbReference>
<feature type="transmembrane region" description="Helical" evidence="6">
    <location>
        <begin position="433"/>
        <end position="453"/>
    </location>
</feature>
<evidence type="ECO:0000313" key="8">
    <source>
        <dbReference type="EMBL" id="PVU84605.1"/>
    </source>
</evidence>
<evidence type="ECO:0000256" key="2">
    <source>
        <dbReference type="ARBA" id="ARBA00022448"/>
    </source>
</evidence>
<dbReference type="Proteomes" id="UP000245699">
    <property type="component" value="Unassembled WGS sequence"/>
</dbReference>
<proteinExistence type="predicted"/>
<sequence length="489" mass="54534">MGGSVDLEKKVDSVENLETKEEGINLHESLTEEEEKIRKKYLWKVDLRLVPILSLTYIMILICSGNIGAVLFTDFIPALKLSKAVQGNVLTFHSVTLIIFQLPSNVLLKKTRPRFWLSSISLLAGVSAFLLTYAKNGATVVALRMLMGMFAAGYVPGVVGYFNYWYTRTEYAVRMSAFFTSVATAGIIGTPMTATLVSKKVMHYLSYQSVYFVEGLISIILAVLMFFILSDYPDRASFFTSEEKELIIRRLNKNQGMASHTKPTLKATLTVLADWKIYVNAVILFGLLTVSTIVGSFAPSLLVELGYKFTTAIYLATIQAGFGLIGILTSIQLMKRFEFSKLIIVYGIIGYTFYSVAAFANGKILRLVFISLSGFGATGNVPIIFGWLAINQGGIYKNLVASAAMMSLGSISGAVVPRYFVPAYAPRYYTGQYLTVFLGLLSLILTLVMRIYFVKENKRRDENPEDVSHLSLEEQRALSDYHPNFRYRL</sequence>
<evidence type="ECO:0000256" key="4">
    <source>
        <dbReference type="ARBA" id="ARBA00022989"/>
    </source>
</evidence>
<keyword evidence="10" id="KW-1185">Reference proteome</keyword>
<accession>A0A2T9XX19</accession>
<gene>
    <name evidence="9" type="ORF">BB559_001885</name>
    <name evidence="8" type="ORF">BB559_007532</name>
</gene>